<accession>A0A2S4RRC2</accession>
<comment type="caution">
    <text evidence="1">The sequence shown here is derived from an EMBL/GenBank/DDBJ whole genome shotgun (WGS) entry which is preliminary data.</text>
</comment>
<dbReference type="OrthoDB" id="6631560at2"/>
<reference evidence="1 2" key="1">
    <citation type="submission" date="2018-01" db="EMBL/GenBank/DDBJ databases">
        <title>Complete genome sequences of 14 Citrobacter spp. isolated from plant in Canada.</title>
        <authorList>
            <person name="Bhandare S.G."/>
            <person name="Colavecchio A."/>
            <person name="Jeukens J."/>
            <person name="Emond-Rheault J.-G."/>
            <person name="Freschi L."/>
            <person name="Hamel J."/>
            <person name="Kukavica-Ibrulj I."/>
            <person name="Levesque R."/>
            <person name="Goodridge L."/>
        </authorList>
    </citation>
    <scope>NUCLEOTIDE SEQUENCE [LARGE SCALE GENOMIC DNA]</scope>
    <source>
        <strain evidence="1 2">S1285</strain>
    </source>
</reference>
<name>A0A2S4RRC2_CITAM</name>
<evidence type="ECO:0000313" key="2">
    <source>
        <dbReference type="Proteomes" id="UP000237003"/>
    </source>
</evidence>
<dbReference type="AlphaFoldDB" id="A0A2S4RRC2"/>
<protein>
    <submittedName>
        <fullName evidence="1">Uncharacterized protein</fullName>
    </submittedName>
</protein>
<evidence type="ECO:0000313" key="1">
    <source>
        <dbReference type="EMBL" id="POU61199.1"/>
    </source>
</evidence>
<dbReference type="RefSeq" id="WP_103780319.1">
    <property type="nucleotide sequence ID" value="NZ_PQLX01000013.1"/>
</dbReference>
<organism evidence="1 2">
    <name type="scientific">Citrobacter amalonaticus</name>
    <dbReference type="NCBI Taxonomy" id="35703"/>
    <lineage>
        <taxon>Bacteria</taxon>
        <taxon>Pseudomonadati</taxon>
        <taxon>Pseudomonadota</taxon>
        <taxon>Gammaproteobacteria</taxon>
        <taxon>Enterobacterales</taxon>
        <taxon>Enterobacteriaceae</taxon>
        <taxon>Citrobacter</taxon>
    </lineage>
</organism>
<proteinExistence type="predicted"/>
<dbReference type="Proteomes" id="UP000237003">
    <property type="component" value="Unassembled WGS sequence"/>
</dbReference>
<sequence length="370" mass="42100">MQTLELEASLSDGAKKKIQEGSWRFIGATVQDTTTGKIVANLKTVEKKADTGYTPALFVALENEICISQQLISAQIRDEFRSLKGSIAEGIRQIVDKVDFQTEITLGQLIGEINHFFLQCDHLKSGELKRAETILHTGGVLAARLAGMTDVLIRDYLGNVRVTMSSGTISYKQYQALGPDSHERRWGKVTVLTYPDLLTTQVKRFIPALTEIINRLNIISVCFYHELYMGYQDSLSALRAHLKQLLDQLVNGVPVDNREFDDYAQRVFGKDDQRRWIHDNEADRLAEHYETFSRNNLGARNFRQISYRPSDRDLVRSVREVLNMIDSIDNLLLRAEDLENGSLLDTESVALLRENTFPLRQNRPLLPDDK</sequence>
<gene>
    <name evidence="1" type="ORF">C3430_24650</name>
</gene>
<dbReference type="EMBL" id="PQLX01000013">
    <property type="protein sequence ID" value="POU61199.1"/>
    <property type="molecule type" value="Genomic_DNA"/>
</dbReference>